<gene>
    <name evidence="21" type="ORF">EV667_3155</name>
</gene>
<dbReference type="UniPathway" id="UPA00705"/>
<dbReference type="PROSITE" id="PS50855">
    <property type="entry name" value="COX1"/>
    <property type="match status" value="1"/>
</dbReference>
<feature type="transmembrane region" description="Helical" evidence="19">
    <location>
        <begin position="46"/>
        <end position="68"/>
    </location>
</feature>
<keyword evidence="9 18" id="KW-0812">Transmembrane</keyword>
<sequence length="842" mass="90322">MIPNDVAAIPPNPPRRALHLHRELDIVWRNGPGLWGQITSVSHTTLGLRFMGTAFVFFGIGGLLAMLIRAQLATPQSAFLDTALYNQIFTMHGSIMMFLFAIPMLEGLAMYLLPKMLGTRDLAFPRLSALGYWCYLLGGSILILALLAGVAPGDGWFMYTPLSGKTYSPGINADVWLLGVTFVEISALAAAIELMVSILRLRAPGMKLTQMPLFAWYILGTAAMMLAGFPPLILGSVLLEMERAFGWPFFDPERGGDPLLWQHLFWLFGHPEVYIIFLPAAGVLSTVIPVLSRTTIVGYGAIVAAILGMVFLSFGLWVHHMFTVGIPHLALAFFSAASMLVAVPTAVQIFAWIGTMWRGRPELKLPMLYVLGFFFTFVMGGLTGVMLAVVPFNWQAHDTAFVTAHLHYVLIGGFVFPMLAGVTWWMPLMSGRRRIRGLGESAFWLILIGFHGTFFLMHLTGLMGMPRRIPTYADNPEWMLLNLSSSFFGFVMTIGFALFTIDLILQAGFGKRSVRDPWHAPSLDWAMALPPPNYNFASLPGVELQKAGAADAMLKLARGEGFLPGAPRGRREILVTSVGSARPEHVALLPFNTALPLVVAFAICAFVLLMLGGFYAVAPVALIPVAGLIWAWARRAVAAVDAAPVEIAPGLLLPVHPANGATLTQSGLVSLLFANGTFFASLLFGLAFLTLVSPGPPVPAWQADGTVLLAAIAVLALLAAGTLGGRWALARVEAGQPAGAALIGSVVANLAALVALAALALGVLPDPTRHAGDAVRAALVAYVGLHIAVAVLFSAFALDQARRGELNPAHAGSLRNWGLWQRYTLAAAALATAALWAQELTA</sequence>
<dbReference type="Proteomes" id="UP000295030">
    <property type="component" value="Unassembled WGS sequence"/>
</dbReference>
<evidence type="ECO:0000256" key="11">
    <source>
        <dbReference type="ARBA" id="ARBA00022967"/>
    </source>
</evidence>
<evidence type="ECO:0000256" key="1">
    <source>
        <dbReference type="ARBA" id="ARBA00004651"/>
    </source>
</evidence>
<evidence type="ECO:0000256" key="19">
    <source>
        <dbReference type="SAM" id="Phobius"/>
    </source>
</evidence>
<feature type="transmembrane region" description="Helical" evidence="19">
    <location>
        <begin position="406"/>
        <end position="429"/>
    </location>
</feature>
<dbReference type="EC" id="7.1.1.9" evidence="4"/>
<dbReference type="GO" id="GO:0005886">
    <property type="term" value="C:plasma membrane"/>
    <property type="evidence" value="ECO:0007669"/>
    <property type="project" value="UniProtKB-SubCell"/>
</dbReference>
<keyword evidence="22" id="KW-1185">Reference proteome</keyword>
<dbReference type="GO" id="GO:0046872">
    <property type="term" value="F:metal ion binding"/>
    <property type="evidence" value="ECO:0007669"/>
    <property type="project" value="UniProtKB-KW"/>
</dbReference>
<keyword evidence="5 18" id="KW-0813">Transport</keyword>
<keyword evidence="8 18" id="KW-0679">Respiratory chain</keyword>
<dbReference type="EMBL" id="SMFY01000002">
    <property type="protein sequence ID" value="TCK29135.1"/>
    <property type="molecule type" value="Genomic_DNA"/>
</dbReference>
<dbReference type="GO" id="GO:0004129">
    <property type="term" value="F:cytochrome-c oxidase activity"/>
    <property type="evidence" value="ECO:0007669"/>
    <property type="project" value="UniProtKB-EC"/>
</dbReference>
<dbReference type="PROSITE" id="PS00077">
    <property type="entry name" value="COX1_CUB"/>
    <property type="match status" value="1"/>
</dbReference>
<comment type="subcellular location">
    <subcellularLocation>
        <location evidence="1">Cell membrane</location>
        <topology evidence="1">Multi-pass membrane protein</topology>
    </subcellularLocation>
</comment>
<evidence type="ECO:0000256" key="10">
    <source>
        <dbReference type="ARBA" id="ARBA00022723"/>
    </source>
</evidence>
<dbReference type="GO" id="GO:0015990">
    <property type="term" value="P:electron transport coupled proton transport"/>
    <property type="evidence" value="ECO:0007669"/>
    <property type="project" value="InterPro"/>
</dbReference>
<evidence type="ECO:0000256" key="8">
    <source>
        <dbReference type="ARBA" id="ARBA00022660"/>
    </source>
</evidence>
<keyword evidence="16 19" id="KW-0472">Membrane</keyword>
<dbReference type="InterPro" id="IPR000883">
    <property type="entry name" value="Cyt_C_Oxase_1"/>
</dbReference>
<feature type="transmembrane region" description="Helical" evidence="19">
    <location>
        <begin position="614"/>
        <end position="633"/>
    </location>
</feature>
<proteinExistence type="inferred from homology"/>
<feature type="transmembrane region" description="Helical" evidence="19">
    <location>
        <begin position="175"/>
        <end position="201"/>
    </location>
</feature>
<dbReference type="GO" id="GO:0006119">
    <property type="term" value="P:oxidative phosphorylation"/>
    <property type="evidence" value="ECO:0007669"/>
    <property type="project" value="UniProtKB-UniPathway"/>
</dbReference>
<dbReference type="GO" id="GO:0022904">
    <property type="term" value="P:respiratory electron transport chain"/>
    <property type="evidence" value="ECO:0007669"/>
    <property type="project" value="TreeGrafter"/>
</dbReference>
<evidence type="ECO:0000313" key="22">
    <source>
        <dbReference type="Proteomes" id="UP000295030"/>
    </source>
</evidence>
<feature type="transmembrane region" description="Helical" evidence="19">
    <location>
        <begin position="367"/>
        <end position="394"/>
    </location>
</feature>
<feature type="transmembrane region" description="Helical" evidence="19">
    <location>
        <begin position="741"/>
        <end position="765"/>
    </location>
</feature>
<dbReference type="PANTHER" id="PTHR10422">
    <property type="entry name" value="CYTOCHROME C OXIDASE SUBUNIT 1"/>
    <property type="match status" value="1"/>
</dbReference>
<dbReference type="Gene3D" id="1.20.210.10">
    <property type="entry name" value="Cytochrome c oxidase-like, subunit I domain"/>
    <property type="match status" value="1"/>
</dbReference>
<evidence type="ECO:0000256" key="2">
    <source>
        <dbReference type="ARBA" id="ARBA00004673"/>
    </source>
</evidence>
<feature type="domain" description="Cytochrome oxidase subunit I profile" evidence="20">
    <location>
        <begin position="29"/>
        <end position="543"/>
    </location>
</feature>
<dbReference type="InterPro" id="IPR023616">
    <property type="entry name" value="Cyt_c_oxase-like_su1_dom"/>
</dbReference>
<reference evidence="21 22" key="1">
    <citation type="submission" date="2019-03" db="EMBL/GenBank/DDBJ databases">
        <title>Genomic Encyclopedia of Type Strains, Phase IV (KMG-IV): sequencing the most valuable type-strain genomes for metagenomic binning, comparative biology and taxonomic classification.</title>
        <authorList>
            <person name="Goeker M."/>
        </authorList>
    </citation>
    <scope>NUCLEOTIDE SEQUENCE [LARGE SCALE GENOMIC DNA]</scope>
    <source>
        <strain evidence="21 22">DSM 101</strain>
    </source>
</reference>
<evidence type="ECO:0000259" key="20">
    <source>
        <dbReference type="PROSITE" id="PS50855"/>
    </source>
</evidence>
<dbReference type="InterPro" id="IPR014241">
    <property type="entry name" value="Cyt_c_oxidase_su1_bac"/>
</dbReference>
<evidence type="ECO:0000256" key="4">
    <source>
        <dbReference type="ARBA" id="ARBA00012949"/>
    </source>
</evidence>
<organism evidence="21 22">
    <name type="scientific">Ancylobacter aquaticus</name>
    <dbReference type="NCBI Taxonomy" id="100"/>
    <lineage>
        <taxon>Bacteria</taxon>
        <taxon>Pseudomonadati</taxon>
        <taxon>Pseudomonadota</taxon>
        <taxon>Alphaproteobacteria</taxon>
        <taxon>Hyphomicrobiales</taxon>
        <taxon>Xanthobacteraceae</taxon>
        <taxon>Ancylobacter</taxon>
    </lineage>
</organism>
<evidence type="ECO:0000256" key="12">
    <source>
        <dbReference type="ARBA" id="ARBA00022982"/>
    </source>
</evidence>
<evidence type="ECO:0000256" key="6">
    <source>
        <dbReference type="ARBA" id="ARBA00022475"/>
    </source>
</evidence>
<comment type="similarity">
    <text evidence="3 18">Belongs to the heme-copper respiratory oxidase family.</text>
</comment>
<evidence type="ECO:0000256" key="9">
    <source>
        <dbReference type="ARBA" id="ARBA00022692"/>
    </source>
</evidence>
<dbReference type="InterPro" id="IPR023615">
    <property type="entry name" value="Cyt_c_Oxase_su1_BS"/>
</dbReference>
<comment type="caution">
    <text evidence="21">The sequence shown here is derived from an EMBL/GenBank/DDBJ whole genome shotgun (WGS) entry which is preliminary data.</text>
</comment>
<keyword evidence="13 19" id="KW-1133">Transmembrane helix</keyword>
<feature type="transmembrane region" description="Helical" evidence="19">
    <location>
        <begin position="296"/>
        <end position="318"/>
    </location>
</feature>
<dbReference type="PANTHER" id="PTHR10422:SF35">
    <property type="entry name" value="CYTOCHROME BO(3) UBIQUINOL OXIDASE SUBUNIT 1"/>
    <property type="match status" value="1"/>
</dbReference>
<feature type="transmembrane region" description="Helical" evidence="19">
    <location>
        <begin position="441"/>
        <end position="463"/>
    </location>
</feature>
<feature type="transmembrane region" description="Helical" evidence="19">
    <location>
        <begin position="330"/>
        <end position="355"/>
    </location>
</feature>
<feature type="transmembrane region" description="Helical" evidence="19">
    <location>
        <begin position="259"/>
        <end position="284"/>
    </location>
</feature>
<evidence type="ECO:0000256" key="16">
    <source>
        <dbReference type="ARBA" id="ARBA00023136"/>
    </source>
</evidence>
<keyword evidence="14" id="KW-0408">Iron</keyword>
<feature type="transmembrane region" description="Helical" evidence="19">
    <location>
        <begin position="88"/>
        <end position="112"/>
    </location>
</feature>
<dbReference type="NCBIfam" id="TIGR02891">
    <property type="entry name" value="CtaD_CoxA"/>
    <property type="match status" value="1"/>
</dbReference>
<feature type="transmembrane region" description="Helical" evidence="19">
    <location>
        <begin position="777"/>
        <end position="798"/>
    </location>
</feature>
<evidence type="ECO:0000313" key="21">
    <source>
        <dbReference type="EMBL" id="TCK29135.1"/>
    </source>
</evidence>
<protein>
    <recommendedName>
        <fullName evidence="4">cytochrome-c oxidase</fullName>
        <ecNumber evidence="4">7.1.1.9</ecNumber>
    </recommendedName>
</protein>
<dbReference type="PRINTS" id="PR01165">
    <property type="entry name" value="CYCOXIDASEI"/>
</dbReference>
<keyword evidence="10" id="KW-0479">Metal-binding</keyword>
<evidence type="ECO:0000256" key="7">
    <source>
        <dbReference type="ARBA" id="ARBA00022617"/>
    </source>
</evidence>
<evidence type="ECO:0000256" key="17">
    <source>
        <dbReference type="ARBA" id="ARBA00047816"/>
    </source>
</evidence>
<evidence type="ECO:0000256" key="3">
    <source>
        <dbReference type="ARBA" id="ARBA00009578"/>
    </source>
</evidence>
<keyword evidence="7 18" id="KW-0349">Heme</keyword>
<feature type="transmembrane region" description="Helical" evidence="19">
    <location>
        <begin position="668"/>
        <end position="692"/>
    </location>
</feature>
<evidence type="ECO:0000256" key="13">
    <source>
        <dbReference type="ARBA" id="ARBA00022989"/>
    </source>
</evidence>
<accession>A0A4R1I5X3</accession>
<dbReference type="RefSeq" id="WP_131836211.1">
    <property type="nucleotide sequence ID" value="NZ_SMFY01000002.1"/>
</dbReference>
<dbReference type="SUPFAM" id="SSF81442">
    <property type="entry name" value="Cytochrome c oxidase subunit I-like"/>
    <property type="match status" value="1"/>
</dbReference>
<keyword evidence="11" id="KW-1278">Translocase</keyword>
<dbReference type="Pfam" id="PF00115">
    <property type="entry name" value="COX1"/>
    <property type="match status" value="1"/>
</dbReference>
<keyword evidence="12 18" id="KW-0249">Electron transport</keyword>
<feature type="transmembrane region" description="Helical" evidence="19">
    <location>
        <begin position="707"/>
        <end position="729"/>
    </location>
</feature>
<feature type="transmembrane region" description="Helical" evidence="19">
    <location>
        <begin position="586"/>
        <end position="608"/>
    </location>
</feature>
<comment type="pathway">
    <text evidence="2">Energy metabolism; oxidative phosphorylation.</text>
</comment>
<dbReference type="OrthoDB" id="9803294at2"/>
<feature type="transmembrane region" description="Helical" evidence="19">
    <location>
        <begin position="213"/>
        <end position="239"/>
    </location>
</feature>
<evidence type="ECO:0000256" key="15">
    <source>
        <dbReference type="ARBA" id="ARBA00023008"/>
    </source>
</evidence>
<feature type="transmembrane region" description="Helical" evidence="19">
    <location>
        <begin position="132"/>
        <end position="151"/>
    </location>
</feature>
<dbReference type="InterPro" id="IPR036927">
    <property type="entry name" value="Cyt_c_oxase-like_su1_sf"/>
</dbReference>
<evidence type="ECO:0000256" key="5">
    <source>
        <dbReference type="ARBA" id="ARBA00022448"/>
    </source>
</evidence>
<name>A0A4R1I5X3_ANCAQ</name>
<comment type="catalytic activity">
    <reaction evidence="17">
        <text>4 Fe(II)-[cytochrome c] + O2 + 8 H(+)(in) = 4 Fe(III)-[cytochrome c] + 2 H2O + 4 H(+)(out)</text>
        <dbReference type="Rhea" id="RHEA:11436"/>
        <dbReference type="Rhea" id="RHEA-COMP:10350"/>
        <dbReference type="Rhea" id="RHEA-COMP:14399"/>
        <dbReference type="ChEBI" id="CHEBI:15377"/>
        <dbReference type="ChEBI" id="CHEBI:15378"/>
        <dbReference type="ChEBI" id="CHEBI:15379"/>
        <dbReference type="ChEBI" id="CHEBI:29033"/>
        <dbReference type="ChEBI" id="CHEBI:29034"/>
        <dbReference type="EC" id="7.1.1.9"/>
    </reaction>
</comment>
<keyword evidence="6" id="KW-1003">Cell membrane</keyword>
<keyword evidence="15" id="KW-0186">Copper</keyword>
<dbReference type="GO" id="GO:0020037">
    <property type="term" value="F:heme binding"/>
    <property type="evidence" value="ECO:0007669"/>
    <property type="project" value="InterPro"/>
</dbReference>
<feature type="transmembrane region" description="Helical" evidence="19">
    <location>
        <begin position="483"/>
        <end position="505"/>
    </location>
</feature>
<evidence type="ECO:0000256" key="18">
    <source>
        <dbReference type="RuleBase" id="RU000370"/>
    </source>
</evidence>
<evidence type="ECO:0000256" key="14">
    <source>
        <dbReference type="ARBA" id="ARBA00023004"/>
    </source>
</evidence>
<dbReference type="AlphaFoldDB" id="A0A4R1I5X3"/>